<keyword evidence="4" id="KW-1185">Reference proteome</keyword>
<gene>
    <name evidence="3" type="ORF">LY90DRAFT_700790</name>
</gene>
<reference evidence="3 4" key="1">
    <citation type="submission" date="2016-08" db="EMBL/GenBank/DDBJ databases">
        <title>A Parts List for Fungal Cellulosomes Revealed by Comparative Genomics.</title>
        <authorList>
            <consortium name="DOE Joint Genome Institute"/>
            <person name="Haitjema C.H."/>
            <person name="Gilmore S.P."/>
            <person name="Henske J.K."/>
            <person name="Solomon K.V."/>
            <person name="De Groot R."/>
            <person name="Kuo A."/>
            <person name="Mondo S.J."/>
            <person name="Salamov A.A."/>
            <person name="Labutti K."/>
            <person name="Zhao Z."/>
            <person name="Chiniquy J."/>
            <person name="Barry K."/>
            <person name="Brewer H.M."/>
            <person name="Purvine S.O."/>
            <person name="Wright A.T."/>
            <person name="Boxma B."/>
            <person name="Van Alen T."/>
            <person name="Hackstein J.H."/>
            <person name="Baker S.E."/>
            <person name="Grigoriev I.V."/>
            <person name="O'Malley M.A."/>
        </authorList>
    </citation>
    <scope>NUCLEOTIDE SEQUENCE [LARGE SCALE GENOMIC DNA]</scope>
    <source>
        <strain evidence="3 4">G1</strain>
    </source>
</reference>
<sequence length="764" mass="89314">MKLNEDVILKIYNEFLNSDLESKSNLRHACPFIYRNYYDARYIEINNDILKLYFKYLLSKSNSGTTDQPLQSNSFESYQKTINSFQNLRIRNITSNCIEYFFEIILKLFKTNSNLLNELNQYYQRVKDPSINNLYNPFALNSSLLWKNVASIRNGITTNFSTSTYFSQVKPSHSIINNEENNEIKNDDEREEKEKDNDNDNDIALKLNSNKVPFRLLYNNSNSQKTIIQSILKFAMEQGFQQNINLSYDDFTYQQRMALEGIFEAFFNVLQDKFCCQHLNIIPNFIHLYKFELYNCQFNYNICIPWSPHLTTIKVIDSRIKLIIDGHQCPRLKYLTIDEEASLKLISRNYNDFDHMERLQLRNIYFFGTSQLPIFNHLKSLRLNNYPSLNVTIPTMNDLQELFIQDNQLCENIYIKPQPNLKFLRLWNFHSCLNLVNEDINFIYSNYNIMNNNNNNNYGKEDQTILTMDIHRFSTLSTSSNLSVGSSSSNSSSTSAITTTSLFSEADSPLDCPTYFPKVEYLRIGYCNDLLFIKQISQRISTITIKKSSTTNLSISNNSISHPTGSNITDQPQEKKRLRRFNLLFPNLKTLVIERNCDLVDYLKWFIPTLSNLTTLIFKDCRWGGGIPVHLEIINNTEFASTNRINRSGYSSNSSINNNSESGSRSGSRISFLRNSYDRLKGKIEEEEEEEQEKVEQTLLRSNNLQAVLQKMRLPTNLSEIIFINCSEDLTQFIQTILKSRHLSIKFTDIQCSDYQLKQWWAMF</sequence>
<evidence type="ECO:0000256" key="1">
    <source>
        <dbReference type="SAM" id="Coils"/>
    </source>
</evidence>
<name>A0A1Y2DZJ3_9FUNG</name>
<proteinExistence type="predicted"/>
<evidence type="ECO:0008006" key="5">
    <source>
        <dbReference type="Google" id="ProtNLM"/>
    </source>
</evidence>
<feature type="compositionally biased region" description="Basic and acidic residues" evidence="2">
    <location>
        <begin position="182"/>
        <end position="198"/>
    </location>
</feature>
<feature type="region of interest" description="Disordered" evidence="2">
    <location>
        <begin position="177"/>
        <end position="204"/>
    </location>
</feature>
<dbReference type="Proteomes" id="UP000193920">
    <property type="component" value="Unassembled WGS sequence"/>
</dbReference>
<evidence type="ECO:0000313" key="4">
    <source>
        <dbReference type="Proteomes" id="UP000193920"/>
    </source>
</evidence>
<dbReference type="SUPFAM" id="SSF52058">
    <property type="entry name" value="L domain-like"/>
    <property type="match status" value="1"/>
</dbReference>
<organism evidence="3 4">
    <name type="scientific">Neocallimastix californiae</name>
    <dbReference type="NCBI Taxonomy" id="1754190"/>
    <lineage>
        <taxon>Eukaryota</taxon>
        <taxon>Fungi</taxon>
        <taxon>Fungi incertae sedis</taxon>
        <taxon>Chytridiomycota</taxon>
        <taxon>Chytridiomycota incertae sedis</taxon>
        <taxon>Neocallimastigomycetes</taxon>
        <taxon>Neocallimastigales</taxon>
        <taxon>Neocallimastigaceae</taxon>
        <taxon>Neocallimastix</taxon>
    </lineage>
</organism>
<dbReference type="InterPro" id="IPR032675">
    <property type="entry name" value="LRR_dom_sf"/>
</dbReference>
<evidence type="ECO:0000313" key="3">
    <source>
        <dbReference type="EMBL" id="ORY64703.1"/>
    </source>
</evidence>
<accession>A0A1Y2DZJ3</accession>
<comment type="caution">
    <text evidence="3">The sequence shown here is derived from an EMBL/GenBank/DDBJ whole genome shotgun (WGS) entry which is preliminary data.</text>
</comment>
<protein>
    <recommendedName>
        <fullName evidence="5">RNI-like protein</fullName>
    </recommendedName>
</protein>
<feature type="coiled-coil region" evidence="1">
    <location>
        <begin position="670"/>
        <end position="701"/>
    </location>
</feature>
<dbReference type="OrthoDB" id="2146018at2759"/>
<feature type="region of interest" description="Disordered" evidence="2">
    <location>
        <begin position="650"/>
        <end position="669"/>
    </location>
</feature>
<dbReference type="Gene3D" id="3.80.10.10">
    <property type="entry name" value="Ribonuclease Inhibitor"/>
    <property type="match status" value="1"/>
</dbReference>
<evidence type="ECO:0000256" key="2">
    <source>
        <dbReference type="SAM" id="MobiDB-lite"/>
    </source>
</evidence>
<dbReference type="EMBL" id="MCOG01000053">
    <property type="protein sequence ID" value="ORY64703.1"/>
    <property type="molecule type" value="Genomic_DNA"/>
</dbReference>
<dbReference type="AlphaFoldDB" id="A0A1Y2DZJ3"/>
<keyword evidence="1" id="KW-0175">Coiled coil</keyword>